<keyword evidence="1" id="KW-0479">Metal-binding</keyword>
<dbReference type="InterPro" id="IPR006121">
    <property type="entry name" value="HMA_dom"/>
</dbReference>
<dbReference type="CDD" id="cd00371">
    <property type="entry name" value="HMA"/>
    <property type="match status" value="1"/>
</dbReference>
<reference evidence="5" key="1">
    <citation type="journal article" date="2021" name="Nat. Commun.">
        <title>Genetic determinants of endophytism in the Arabidopsis root mycobiome.</title>
        <authorList>
            <person name="Mesny F."/>
            <person name="Miyauchi S."/>
            <person name="Thiergart T."/>
            <person name="Pickel B."/>
            <person name="Atanasova L."/>
            <person name="Karlsson M."/>
            <person name="Huettel B."/>
            <person name="Barry K.W."/>
            <person name="Haridas S."/>
            <person name="Chen C."/>
            <person name="Bauer D."/>
            <person name="Andreopoulos W."/>
            <person name="Pangilinan J."/>
            <person name="LaButti K."/>
            <person name="Riley R."/>
            <person name="Lipzen A."/>
            <person name="Clum A."/>
            <person name="Drula E."/>
            <person name="Henrissat B."/>
            <person name="Kohler A."/>
            <person name="Grigoriev I.V."/>
            <person name="Martin F.M."/>
            <person name="Hacquard S."/>
        </authorList>
    </citation>
    <scope>NUCLEOTIDE SEQUENCE</scope>
    <source>
        <strain evidence="5">MPI-CAGE-AT-0147</strain>
    </source>
</reference>
<dbReference type="PANTHER" id="PTHR43520:SF32">
    <property type="entry name" value="COPPER RESISTANCE P-TYPE ATPASE (EUROFUNG)"/>
    <property type="match status" value="1"/>
</dbReference>
<dbReference type="Gene3D" id="3.30.70.100">
    <property type="match status" value="1"/>
</dbReference>
<dbReference type="GO" id="GO:0055070">
    <property type="term" value="P:copper ion homeostasis"/>
    <property type="evidence" value="ECO:0007669"/>
    <property type="project" value="TreeGrafter"/>
</dbReference>
<evidence type="ECO:0000259" key="4">
    <source>
        <dbReference type="PROSITE" id="PS50846"/>
    </source>
</evidence>
<dbReference type="GO" id="GO:0043682">
    <property type="term" value="F:P-type divalent copper transporter activity"/>
    <property type="evidence" value="ECO:0007669"/>
    <property type="project" value="TreeGrafter"/>
</dbReference>
<dbReference type="GO" id="GO:0016020">
    <property type="term" value="C:membrane"/>
    <property type="evidence" value="ECO:0007669"/>
    <property type="project" value="TreeGrafter"/>
</dbReference>
<dbReference type="SUPFAM" id="SSF55008">
    <property type="entry name" value="HMA, heavy metal-associated domain"/>
    <property type="match status" value="1"/>
</dbReference>
<dbReference type="Pfam" id="PF00403">
    <property type="entry name" value="HMA"/>
    <property type="match status" value="1"/>
</dbReference>
<evidence type="ECO:0000256" key="1">
    <source>
        <dbReference type="ARBA" id="ARBA00022723"/>
    </source>
</evidence>
<protein>
    <recommendedName>
        <fullName evidence="4">HMA domain-containing protein</fullName>
    </recommendedName>
</protein>
<dbReference type="OrthoDB" id="5152758at2759"/>
<dbReference type="AlphaFoldDB" id="A0A9P9FUC7"/>
<gene>
    <name evidence="5" type="ORF">EDB81DRAFT_897228</name>
</gene>
<evidence type="ECO:0000313" key="6">
    <source>
        <dbReference type="Proteomes" id="UP000738349"/>
    </source>
</evidence>
<feature type="transmembrane region" description="Helical" evidence="3">
    <location>
        <begin position="246"/>
        <end position="266"/>
    </location>
</feature>
<proteinExistence type="predicted"/>
<keyword evidence="3" id="KW-0812">Transmembrane</keyword>
<sequence>MPAVEVDMLAALQPFTSTALNRSSEAEGVAKACLKYLVIAGITGEAIPEGRRRASPAVHGMTCAVCVNANTDELGRLEGVVDAVVSLVSNSATVTFDGGNARVAQIVEAIEDLGYEATVDNVTNLGEQGIEGTVTMAMLVERLNDGEEGEEKVSVVQADLLDWVTWSVCRTADPRPVTAPSFAATAPLTSPRSLASRDRCANWLTTWSSPVNFAWAVVYNVIAIPITAGCLYPIANNGQHVRLDPVWASLAMALSGISVVTSSLALRSPIPGLGFSSQEDYG</sequence>
<dbReference type="PANTHER" id="PTHR43520">
    <property type="entry name" value="ATP7, ISOFORM B"/>
    <property type="match status" value="1"/>
</dbReference>
<feature type="transmembrane region" description="Helical" evidence="3">
    <location>
        <begin position="213"/>
        <end position="234"/>
    </location>
</feature>
<dbReference type="InterPro" id="IPR036163">
    <property type="entry name" value="HMA_dom_sf"/>
</dbReference>
<keyword evidence="2" id="KW-1278">Translocase</keyword>
<dbReference type="Proteomes" id="UP000738349">
    <property type="component" value="Unassembled WGS sequence"/>
</dbReference>
<dbReference type="FunFam" id="3.30.70.100:FF:000001">
    <property type="entry name" value="ATPase copper transporting beta"/>
    <property type="match status" value="1"/>
</dbReference>
<feature type="domain" description="HMA" evidence="4">
    <location>
        <begin position="52"/>
        <end position="118"/>
    </location>
</feature>
<evidence type="ECO:0000256" key="2">
    <source>
        <dbReference type="ARBA" id="ARBA00022967"/>
    </source>
</evidence>
<dbReference type="PROSITE" id="PS50846">
    <property type="entry name" value="HMA_2"/>
    <property type="match status" value="1"/>
</dbReference>
<keyword evidence="6" id="KW-1185">Reference proteome</keyword>
<name>A0A9P9FUC7_9HYPO</name>
<dbReference type="EMBL" id="JAGMUV010000001">
    <property type="protein sequence ID" value="KAH7176161.1"/>
    <property type="molecule type" value="Genomic_DNA"/>
</dbReference>
<evidence type="ECO:0000313" key="5">
    <source>
        <dbReference type="EMBL" id="KAH7176161.1"/>
    </source>
</evidence>
<organism evidence="5 6">
    <name type="scientific">Dactylonectria macrodidyma</name>
    <dbReference type="NCBI Taxonomy" id="307937"/>
    <lineage>
        <taxon>Eukaryota</taxon>
        <taxon>Fungi</taxon>
        <taxon>Dikarya</taxon>
        <taxon>Ascomycota</taxon>
        <taxon>Pezizomycotina</taxon>
        <taxon>Sordariomycetes</taxon>
        <taxon>Hypocreomycetidae</taxon>
        <taxon>Hypocreales</taxon>
        <taxon>Nectriaceae</taxon>
        <taxon>Dactylonectria</taxon>
    </lineage>
</organism>
<comment type="caution">
    <text evidence="5">The sequence shown here is derived from an EMBL/GenBank/DDBJ whole genome shotgun (WGS) entry which is preliminary data.</text>
</comment>
<accession>A0A9P9FUC7</accession>
<evidence type="ECO:0000256" key="3">
    <source>
        <dbReference type="SAM" id="Phobius"/>
    </source>
</evidence>
<keyword evidence="3" id="KW-1133">Transmembrane helix</keyword>
<dbReference type="GO" id="GO:0005507">
    <property type="term" value="F:copper ion binding"/>
    <property type="evidence" value="ECO:0007669"/>
    <property type="project" value="TreeGrafter"/>
</dbReference>
<keyword evidence="3" id="KW-0472">Membrane</keyword>